<dbReference type="EMBL" id="AP019822">
    <property type="protein sequence ID" value="BBM36372.1"/>
    <property type="molecule type" value="Genomic_DNA"/>
</dbReference>
<dbReference type="Proteomes" id="UP000321606">
    <property type="component" value="Chromosome"/>
</dbReference>
<dbReference type="KEGG" id="lgo:JCM16774_1304"/>
<protein>
    <submittedName>
        <fullName evidence="1">Uncharacterized protein</fullName>
    </submittedName>
</protein>
<organism evidence="1 2">
    <name type="scientific">Pseudoleptotrichia goodfellowii</name>
    <dbReference type="NCBI Taxonomy" id="157692"/>
    <lineage>
        <taxon>Bacteria</taxon>
        <taxon>Fusobacteriati</taxon>
        <taxon>Fusobacteriota</taxon>
        <taxon>Fusobacteriia</taxon>
        <taxon>Fusobacteriales</taxon>
        <taxon>Leptotrichiaceae</taxon>
        <taxon>Pseudoleptotrichia</taxon>
    </lineage>
</organism>
<name>A0A510JAR7_9FUSO</name>
<evidence type="ECO:0000313" key="2">
    <source>
        <dbReference type="Proteomes" id="UP000321606"/>
    </source>
</evidence>
<accession>A0A510JAR7</accession>
<dbReference type="AlphaFoldDB" id="A0A510JAR7"/>
<proteinExistence type="predicted"/>
<sequence>MAAVDTPKIAAHISNVGTFVLTINSPNPQILKTFDKIIVIFVPYLSVNMPKGISNIPDTIHNIEILTPITERFNPLSI</sequence>
<evidence type="ECO:0000313" key="1">
    <source>
        <dbReference type="EMBL" id="BBM36372.1"/>
    </source>
</evidence>
<gene>
    <name evidence="1" type="ORF">JCM16774_1304</name>
</gene>
<reference evidence="1 2" key="1">
    <citation type="submission" date="2019-07" db="EMBL/GenBank/DDBJ databases">
        <title>Complete Genome Sequence of Leptotrichia goodfellowii Strain JCM 16774.</title>
        <authorList>
            <person name="Watanabe S."/>
            <person name="Cui L."/>
        </authorList>
    </citation>
    <scope>NUCLEOTIDE SEQUENCE [LARGE SCALE GENOMIC DNA]</scope>
    <source>
        <strain evidence="1 2">JCM16774</strain>
    </source>
</reference>